<organism evidence="2 3">
    <name type="scientific">Candidatus Daviesbacteria bacterium GW2011_GWA2_38_24</name>
    <dbReference type="NCBI Taxonomy" id="1618422"/>
    <lineage>
        <taxon>Bacteria</taxon>
        <taxon>Candidatus Daviesiibacteriota</taxon>
    </lineage>
</organism>
<comment type="caution">
    <text evidence="2">The sequence shown here is derived from an EMBL/GenBank/DDBJ whole genome shotgun (WGS) entry which is preliminary data.</text>
</comment>
<evidence type="ECO:0000313" key="3">
    <source>
        <dbReference type="Proteomes" id="UP000034235"/>
    </source>
</evidence>
<sequence>MSKKRDVWFKPKFGYRWFPVSWQGWVVFILFVSANILYFFYIDARSNSFIDTLFKVFPFIVLTSFIKILISIRKQ</sequence>
<gene>
    <name evidence="2" type="ORF">US86_C0013G0006</name>
</gene>
<keyword evidence="1" id="KW-0812">Transmembrane</keyword>
<protein>
    <submittedName>
        <fullName evidence="2">Uncharacterized protein</fullName>
    </submittedName>
</protein>
<feature type="transmembrane region" description="Helical" evidence="1">
    <location>
        <begin position="53"/>
        <end position="72"/>
    </location>
</feature>
<dbReference type="AlphaFoldDB" id="A0A0G0JPG0"/>
<proteinExistence type="predicted"/>
<evidence type="ECO:0000256" key="1">
    <source>
        <dbReference type="SAM" id="Phobius"/>
    </source>
</evidence>
<evidence type="ECO:0000313" key="2">
    <source>
        <dbReference type="EMBL" id="KKQ65005.1"/>
    </source>
</evidence>
<accession>A0A0G0JPG0</accession>
<dbReference type="EMBL" id="LBUP01000013">
    <property type="protein sequence ID" value="KKQ65005.1"/>
    <property type="molecule type" value="Genomic_DNA"/>
</dbReference>
<name>A0A0G0JPG0_9BACT</name>
<keyword evidence="1" id="KW-1133">Transmembrane helix</keyword>
<keyword evidence="1" id="KW-0472">Membrane</keyword>
<dbReference type="Proteomes" id="UP000034235">
    <property type="component" value="Unassembled WGS sequence"/>
</dbReference>
<reference evidence="2 3" key="1">
    <citation type="journal article" date="2015" name="Nature">
        <title>rRNA introns, odd ribosomes, and small enigmatic genomes across a large radiation of phyla.</title>
        <authorList>
            <person name="Brown C.T."/>
            <person name="Hug L.A."/>
            <person name="Thomas B.C."/>
            <person name="Sharon I."/>
            <person name="Castelle C.J."/>
            <person name="Singh A."/>
            <person name="Wilkins M.J."/>
            <person name="Williams K.H."/>
            <person name="Banfield J.F."/>
        </authorList>
    </citation>
    <scope>NUCLEOTIDE SEQUENCE [LARGE SCALE GENOMIC DNA]</scope>
</reference>
<feature type="transmembrane region" description="Helical" evidence="1">
    <location>
        <begin position="20"/>
        <end position="41"/>
    </location>
</feature>